<evidence type="ECO:0000313" key="8">
    <source>
        <dbReference type="EMBL" id="MDO1445167.1"/>
    </source>
</evidence>
<comment type="catalytic activity">
    <reaction evidence="6">
        <text>a 2'-deoxyadenosine in DNA + S-adenosyl-L-methionine = an N(6)-methyl-2'-deoxyadenosine in DNA + S-adenosyl-L-homocysteine + H(+)</text>
        <dbReference type="Rhea" id="RHEA:15197"/>
        <dbReference type="Rhea" id="RHEA-COMP:12418"/>
        <dbReference type="Rhea" id="RHEA-COMP:12419"/>
        <dbReference type="ChEBI" id="CHEBI:15378"/>
        <dbReference type="ChEBI" id="CHEBI:57856"/>
        <dbReference type="ChEBI" id="CHEBI:59789"/>
        <dbReference type="ChEBI" id="CHEBI:90615"/>
        <dbReference type="ChEBI" id="CHEBI:90616"/>
        <dbReference type="EC" id="2.1.1.72"/>
    </reaction>
</comment>
<evidence type="ECO:0000256" key="6">
    <source>
        <dbReference type="ARBA" id="ARBA00047942"/>
    </source>
</evidence>
<evidence type="ECO:0000256" key="3">
    <source>
        <dbReference type="ARBA" id="ARBA00022603"/>
    </source>
</evidence>
<comment type="similarity">
    <text evidence="1">Belongs to the N(4)/N(6)-methyltransferase family.</text>
</comment>
<proteinExistence type="inferred from homology"/>
<evidence type="ECO:0000259" key="7">
    <source>
        <dbReference type="Pfam" id="PF01555"/>
    </source>
</evidence>
<keyword evidence="9" id="KW-1185">Reference proteome</keyword>
<reference evidence="8" key="1">
    <citation type="submission" date="2023-07" db="EMBL/GenBank/DDBJ databases">
        <title>The genome sequence of Rhodocytophaga aerolata KACC 12507.</title>
        <authorList>
            <person name="Zhang X."/>
        </authorList>
    </citation>
    <scope>NUCLEOTIDE SEQUENCE</scope>
    <source>
        <strain evidence="8">KACC 12507</strain>
    </source>
</reference>
<dbReference type="EC" id="2.1.1.72" evidence="2"/>
<organism evidence="8 9">
    <name type="scientific">Rhodocytophaga aerolata</name>
    <dbReference type="NCBI Taxonomy" id="455078"/>
    <lineage>
        <taxon>Bacteria</taxon>
        <taxon>Pseudomonadati</taxon>
        <taxon>Bacteroidota</taxon>
        <taxon>Cytophagia</taxon>
        <taxon>Cytophagales</taxon>
        <taxon>Rhodocytophagaceae</taxon>
        <taxon>Rhodocytophaga</taxon>
    </lineage>
</organism>
<dbReference type="PIRSF" id="PIRSF015855">
    <property type="entry name" value="TypeIII_Mtase_mKpnI"/>
    <property type="match status" value="1"/>
</dbReference>
<evidence type="ECO:0000256" key="2">
    <source>
        <dbReference type="ARBA" id="ARBA00011900"/>
    </source>
</evidence>
<dbReference type="EMBL" id="JAUKPO010000001">
    <property type="protein sequence ID" value="MDO1445167.1"/>
    <property type="molecule type" value="Genomic_DNA"/>
</dbReference>
<name>A0ABT8R327_9BACT</name>
<comment type="caution">
    <text evidence="8">The sequence shown here is derived from an EMBL/GenBank/DDBJ whole genome shotgun (WGS) entry which is preliminary data.</text>
</comment>
<dbReference type="SUPFAM" id="SSF53335">
    <property type="entry name" value="S-adenosyl-L-methionine-dependent methyltransferases"/>
    <property type="match status" value="1"/>
</dbReference>
<dbReference type="InterPro" id="IPR002295">
    <property type="entry name" value="N4/N6-MTase_EcoPI_Mod-like"/>
</dbReference>
<evidence type="ECO:0000256" key="5">
    <source>
        <dbReference type="ARBA" id="ARBA00022691"/>
    </source>
</evidence>
<keyword evidence="3 8" id="KW-0489">Methyltransferase</keyword>
<evidence type="ECO:0000256" key="1">
    <source>
        <dbReference type="ARBA" id="ARBA00006594"/>
    </source>
</evidence>
<accession>A0ABT8R327</accession>
<dbReference type="PRINTS" id="PR00506">
    <property type="entry name" value="D21N6MTFRASE"/>
</dbReference>
<keyword evidence="4 8" id="KW-0808">Transferase</keyword>
<dbReference type="InterPro" id="IPR002052">
    <property type="entry name" value="DNA_methylase_N6_adenine_CS"/>
</dbReference>
<gene>
    <name evidence="8" type="ORF">Q0590_02840</name>
</gene>
<dbReference type="InterPro" id="IPR002941">
    <property type="entry name" value="DNA_methylase_N4/N6"/>
</dbReference>
<dbReference type="RefSeq" id="WP_302035961.1">
    <property type="nucleotide sequence ID" value="NZ_JAUKPO010000001.1"/>
</dbReference>
<dbReference type="Gene3D" id="3.40.50.150">
    <property type="entry name" value="Vaccinia Virus protein VP39"/>
    <property type="match status" value="1"/>
</dbReference>
<evidence type="ECO:0000313" key="9">
    <source>
        <dbReference type="Proteomes" id="UP001168528"/>
    </source>
</evidence>
<sequence length="446" mass="52049">MNKYISTEELLRENERLKAIIALLEENAPQKKYGLVWEKEADKEHFLTEALFLKEVLNKRIFTAEQAPVNWLIEGDNYQSLSILLRTHRQKVDVIYIDPPYNTGNRDFKFTDTFSDNDSTYRHSRWIAFIEKRLRLAKQLLSPAGVIFISIDDTELAQTKLLCDEIFGEKNFVANFIRKCKTGSGHDSGKIAIEFDYMLCYAKDSTKQKFNKQTLNVEKDDKYRHTDQFVAHRGKYYLRDLDYKGTYSPSLDYPIQAPDGSELWPGGAYGRPNTWRWSREKVEWGIKNDFIVFKPTARQWKVYIKQYQYVDNQDKKRVRQLPHRAMIEFINSKGSNELKDILHEDIFTHPKPVDLIKFIIDLVPGNNLTILDFFAGSGTTGHAVLSVNQEKGTNHQFILCTNNENNICEKVCYERLKKVITGYETRSGRYIKGTNGNLTYWKVVEV</sequence>
<dbReference type="PROSITE" id="PS00092">
    <property type="entry name" value="N6_MTASE"/>
    <property type="match status" value="1"/>
</dbReference>
<evidence type="ECO:0000256" key="4">
    <source>
        <dbReference type="ARBA" id="ARBA00022679"/>
    </source>
</evidence>
<dbReference type="InterPro" id="IPR029063">
    <property type="entry name" value="SAM-dependent_MTases_sf"/>
</dbReference>
<feature type="domain" description="DNA methylase N-4/N-6" evidence="7">
    <location>
        <begin position="92"/>
        <end position="400"/>
    </location>
</feature>
<dbReference type="GO" id="GO:0008168">
    <property type="term" value="F:methyltransferase activity"/>
    <property type="evidence" value="ECO:0007669"/>
    <property type="project" value="UniProtKB-KW"/>
</dbReference>
<dbReference type="GO" id="GO:0032259">
    <property type="term" value="P:methylation"/>
    <property type="evidence" value="ECO:0007669"/>
    <property type="project" value="UniProtKB-KW"/>
</dbReference>
<dbReference type="Proteomes" id="UP001168528">
    <property type="component" value="Unassembled WGS sequence"/>
</dbReference>
<protein>
    <recommendedName>
        <fullName evidence="2">site-specific DNA-methyltransferase (adenine-specific)</fullName>
        <ecNumber evidence="2">2.1.1.72</ecNumber>
    </recommendedName>
</protein>
<dbReference type="Pfam" id="PF01555">
    <property type="entry name" value="N6_N4_Mtase"/>
    <property type="match status" value="1"/>
</dbReference>
<keyword evidence="5" id="KW-0949">S-adenosyl-L-methionine</keyword>